<accession>A0ABT4A538</accession>
<dbReference type="InterPro" id="IPR038717">
    <property type="entry name" value="Tc1-like_DDE_dom"/>
</dbReference>
<dbReference type="EMBL" id="JAPNKA010000001">
    <property type="protein sequence ID" value="MCY1082771.1"/>
    <property type="molecule type" value="Genomic_DNA"/>
</dbReference>
<dbReference type="PANTHER" id="PTHR46564">
    <property type="entry name" value="TRANSPOSASE"/>
    <property type="match status" value="1"/>
</dbReference>
<dbReference type="RefSeq" id="WP_267542271.1">
    <property type="nucleotide sequence ID" value="NZ_JAPNKA010000001.1"/>
</dbReference>
<dbReference type="Pfam" id="PF13358">
    <property type="entry name" value="DDE_3"/>
    <property type="match status" value="1"/>
</dbReference>
<feature type="domain" description="Tc1-like transposase DDE" evidence="1">
    <location>
        <begin position="28"/>
        <end position="173"/>
    </location>
</feature>
<protein>
    <submittedName>
        <fullName evidence="4">Transposase</fullName>
    </submittedName>
</protein>
<evidence type="ECO:0000313" key="8">
    <source>
        <dbReference type="Proteomes" id="UP001207654"/>
    </source>
</evidence>
<dbReference type="EMBL" id="JAPNKA010000001">
    <property type="protein sequence ID" value="MCY1073180.1"/>
    <property type="molecule type" value="Genomic_DNA"/>
</dbReference>
<sequence length="191" mass="22010">MYSSPRRWSGRAASSPRSKKARARRLDLFFLDECGFAPTQPTGYSWTLRGSRKLIAYEATKGRRANALAAYGIRDGQRALRFTVKGRSLTSADVFDFLLLLPTGKRPCTVVLDNVNIHTSRFIRQRRRQLRKRGVRLFFLPVYSPELNEVEPVFGVVKSYEMPRRSYPTLAELLAAVRSGFMSYRNRLRKK</sequence>
<comment type="caution">
    <text evidence="4">The sequence shown here is derived from an EMBL/GenBank/DDBJ whole genome shotgun (WGS) entry which is preliminary data.</text>
</comment>
<dbReference type="EMBL" id="JAPNKA010000001">
    <property type="protein sequence ID" value="MCY1077277.1"/>
    <property type="molecule type" value="Genomic_DNA"/>
</dbReference>
<dbReference type="PANTHER" id="PTHR46564:SF1">
    <property type="entry name" value="TRANSPOSASE"/>
    <property type="match status" value="1"/>
</dbReference>
<evidence type="ECO:0000313" key="3">
    <source>
        <dbReference type="EMBL" id="MCY1074052.1"/>
    </source>
</evidence>
<evidence type="ECO:0000313" key="5">
    <source>
        <dbReference type="EMBL" id="MCY1077277.1"/>
    </source>
</evidence>
<dbReference type="InterPro" id="IPR036397">
    <property type="entry name" value="RNaseH_sf"/>
</dbReference>
<proteinExistence type="predicted"/>
<dbReference type="EMBL" id="JAPNKA010000001">
    <property type="protein sequence ID" value="MCY1076742.1"/>
    <property type="molecule type" value="Genomic_DNA"/>
</dbReference>
<keyword evidence="8" id="KW-1185">Reference proteome</keyword>
<organism evidence="4 8">
    <name type="scientific">Archangium lansingense</name>
    <dbReference type="NCBI Taxonomy" id="2995310"/>
    <lineage>
        <taxon>Bacteria</taxon>
        <taxon>Pseudomonadati</taxon>
        <taxon>Myxococcota</taxon>
        <taxon>Myxococcia</taxon>
        <taxon>Myxococcales</taxon>
        <taxon>Cystobacterineae</taxon>
        <taxon>Archangiaceae</taxon>
        <taxon>Archangium</taxon>
    </lineage>
</organism>
<evidence type="ECO:0000313" key="7">
    <source>
        <dbReference type="EMBL" id="MCY1082771.1"/>
    </source>
</evidence>
<gene>
    <name evidence="2" type="ORF">OV287_01660</name>
    <name evidence="3" type="ORF">OV287_06095</name>
    <name evidence="4" type="ORF">OV287_19875</name>
    <name evidence="5" type="ORF">OV287_22665</name>
    <name evidence="6" type="ORF">OV287_29615</name>
    <name evidence="7" type="ORF">OV287_50805</name>
</gene>
<dbReference type="EMBL" id="JAPNKA010000001">
    <property type="protein sequence ID" value="MCY1078635.1"/>
    <property type="molecule type" value="Genomic_DNA"/>
</dbReference>
<evidence type="ECO:0000313" key="4">
    <source>
        <dbReference type="EMBL" id="MCY1076742.1"/>
    </source>
</evidence>
<evidence type="ECO:0000313" key="2">
    <source>
        <dbReference type="EMBL" id="MCY1073180.1"/>
    </source>
</evidence>
<dbReference type="Gene3D" id="3.30.420.10">
    <property type="entry name" value="Ribonuclease H-like superfamily/Ribonuclease H"/>
    <property type="match status" value="1"/>
</dbReference>
<name>A0ABT4A538_9BACT</name>
<evidence type="ECO:0000259" key="1">
    <source>
        <dbReference type="Pfam" id="PF13358"/>
    </source>
</evidence>
<evidence type="ECO:0000313" key="6">
    <source>
        <dbReference type="EMBL" id="MCY1078635.1"/>
    </source>
</evidence>
<dbReference type="EMBL" id="JAPNKA010000001">
    <property type="protein sequence ID" value="MCY1074052.1"/>
    <property type="molecule type" value="Genomic_DNA"/>
</dbReference>
<reference evidence="4 8" key="1">
    <citation type="submission" date="2022-11" db="EMBL/GenBank/DDBJ databases">
        <title>Minimal conservation of predation-associated metabolite biosynthetic gene clusters underscores biosynthetic potential of Myxococcota including descriptions for ten novel species: Archangium lansinium sp. nov., Myxococcus landrumus sp. nov., Nannocystis bai.</title>
        <authorList>
            <person name="Ahearne A."/>
            <person name="Stevens C."/>
            <person name="Phillips K."/>
        </authorList>
    </citation>
    <scope>NUCLEOTIDE SEQUENCE [LARGE SCALE GENOMIC DNA]</scope>
    <source>
        <strain evidence="4 8">MIWBW</strain>
    </source>
</reference>
<dbReference type="Proteomes" id="UP001207654">
    <property type="component" value="Unassembled WGS sequence"/>
</dbReference>